<evidence type="ECO:0000313" key="3">
    <source>
        <dbReference type="EMBL" id="KAI1894916.1"/>
    </source>
</evidence>
<evidence type="ECO:0000256" key="1">
    <source>
        <dbReference type="SAM" id="MobiDB-lite"/>
    </source>
</evidence>
<name>A0A8T3DFE0_9TELE</name>
<keyword evidence="2" id="KW-1133">Transmembrane helix</keyword>
<dbReference type="Proteomes" id="UP000829720">
    <property type="component" value="Unassembled WGS sequence"/>
</dbReference>
<keyword evidence="2" id="KW-0472">Membrane</keyword>
<organism evidence="3 4">
    <name type="scientific">Albula goreensis</name>
    <dbReference type="NCBI Taxonomy" id="1534307"/>
    <lineage>
        <taxon>Eukaryota</taxon>
        <taxon>Metazoa</taxon>
        <taxon>Chordata</taxon>
        <taxon>Craniata</taxon>
        <taxon>Vertebrata</taxon>
        <taxon>Euteleostomi</taxon>
        <taxon>Actinopterygii</taxon>
        <taxon>Neopterygii</taxon>
        <taxon>Teleostei</taxon>
        <taxon>Albuliformes</taxon>
        <taxon>Albulidae</taxon>
        <taxon>Albula</taxon>
    </lineage>
</organism>
<gene>
    <name evidence="3" type="ORF">AGOR_G00120690</name>
</gene>
<comment type="caution">
    <text evidence="3">The sequence shown here is derived from an EMBL/GenBank/DDBJ whole genome shotgun (WGS) entry which is preliminary data.</text>
</comment>
<dbReference type="EMBL" id="JAERUA010000010">
    <property type="protein sequence ID" value="KAI1894916.1"/>
    <property type="molecule type" value="Genomic_DNA"/>
</dbReference>
<reference evidence="3" key="1">
    <citation type="submission" date="2021-01" db="EMBL/GenBank/DDBJ databases">
        <authorList>
            <person name="Zahm M."/>
            <person name="Roques C."/>
            <person name="Cabau C."/>
            <person name="Klopp C."/>
            <person name="Donnadieu C."/>
            <person name="Jouanno E."/>
            <person name="Lampietro C."/>
            <person name="Louis A."/>
            <person name="Herpin A."/>
            <person name="Echchiki A."/>
            <person name="Berthelot C."/>
            <person name="Parey E."/>
            <person name="Roest-Crollius H."/>
            <person name="Braasch I."/>
            <person name="Postlethwait J."/>
            <person name="Bobe J."/>
            <person name="Montfort J."/>
            <person name="Bouchez O."/>
            <person name="Begum T."/>
            <person name="Mejri S."/>
            <person name="Adams A."/>
            <person name="Chen W.-J."/>
            <person name="Guiguen Y."/>
        </authorList>
    </citation>
    <scope>NUCLEOTIDE SEQUENCE</scope>
    <source>
        <tissue evidence="3">Blood</tissue>
    </source>
</reference>
<evidence type="ECO:0000313" key="4">
    <source>
        <dbReference type="Proteomes" id="UP000829720"/>
    </source>
</evidence>
<sequence>MGRIVGSSVFFWGGGGGRQPNLNHHGESPRDRCPGGGGCRTDLQKSLSPDETYCGFGDNSTDRNIFHENKKNVKKKPRRFGGRIKGLRKPENFLGAFVECPPPIAEHAVFSIIFFYSVSVVDFTWRALFRRGIYVCLLFPCFFCFVFDAIASVF</sequence>
<evidence type="ECO:0000256" key="2">
    <source>
        <dbReference type="SAM" id="Phobius"/>
    </source>
</evidence>
<evidence type="ECO:0008006" key="5">
    <source>
        <dbReference type="Google" id="ProtNLM"/>
    </source>
</evidence>
<dbReference type="AlphaFoldDB" id="A0A8T3DFE0"/>
<feature type="transmembrane region" description="Helical" evidence="2">
    <location>
        <begin position="132"/>
        <end position="153"/>
    </location>
</feature>
<feature type="region of interest" description="Disordered" evidence="1">
    <location>
        <begin position="16"/>
        <end position="37"/>
    </location>
</feature>
<keyword evidence="4" id="KW-1185">Reference proteome</keyword>
<feature type="compositionally biased region" description="Basic and acidic residues" evidence="1">
    <location>
        <begin position="24"/>
        <end position="33"/>
    </location>
</feature>
<keyword evidence="2" id="KW-0812">Transmembrane</keyword>
<proteinExistence type="predicted"/>
<protein>
    <recommendedName>
        <fullName evidence="5">Transmembrane protein</fullName>
    </recommendedName>
</protein>
<feature type="transmembrane region" description="Helical" evidence="2">
    <location>
        <begin position="108"/>
        <end position="125"/>
    </location>
</feature>
<accession>A0A8T3DFE0</accession>